<dbReference type="AlphaFoldDB" id="A0A6N1VDC4"/>
<dbReference type="EMBL" id="CP054836">
    <property type="protein sequence ID" value="QKV18718.1"/>
    <property type="molecule type" value="Genomic_DNA"/>
</dbReference>
<organism evidence="1 2">
    <name type="scientific">Oricola thermophila</name>
    <dbReference type="NCBI Taxonomy" id="2742145"/>
    <lineage>
        <taxon>Bacteria</taxon>
        <taxon>Pseudomonadati</taxon>
        <taxon>Pseudomonadota</taxon>
        <taxon>Alphaproteobacteria</taxon>
        <taxon>Hyphomicrobiales</taxon>
        <taxon>Ahrensiaceae</taxon>
        <taxon>Oricola</taxon>
    </lineage>
</organism>
<dbReference type="RefSeq" id="WP_175276611.1">
    <property type="nucleotide sequence ID" value="NZ_CP054836.1"/>
</dbReference>
<protein>
    <recommendedName>
        <fullName evidence="3">DUF3168 domain-containing protein</fullName>
    </recommendedName>
</protein>
<evidence type="ECO:0000313" key="2">
    <source>
        <dbReference type="Proteomes" id="UP000509367"/>
    </source>
</evidence>
<sequence>MAHPRKAFRKAVVAALKGWPDLAGYDVAEARLASVDRAADRAISVYTPSENSRRDGRGNPLSREVQAVVVGHVRASDPQDAADDLAEIVEAVQRNDESFGGTCRTSHLSSTEVSLDDGEVPGAVVTLTISAFIQSGPAAS</sequence>
<evidence type="ECO:0008006" key="3">
    <source>
        <dbReference type="Google" id="ProtNLM"/>
    </source>
</evidence>
<dbReference type="Proteomes" id="UP000509367">
    <property type="component" value="Chromosome"/>
</dbReference>
<dbReference type="Gene3D" id="3.30.70.1700">
    <property type="entry name" value="Phage minor tail protein U"/>
    <property type="match status" value="1"/>
</dbReference>
<gene>
    <name evidence="1" type="ORF">HTY61_09780</name>
</gene>
<evidence type="ECO:0000313" key="1">
    <source>
        <dbReference type="EMBL" id="QKV18718.1"/>
    </source>
</evidence>
<reference evidence="1 2" key="1">
    <citation type="submission" date="2020-06" db="EMBL/GenBank/DDBJ databases">
        <title>Oricola thermophila sp. nov. isolated from a tidal sediments.</title>
        <authorList>
            <person name="Kwon K.K."/>
            <person name="Yang S.-H."/>
            <person name="Park M.-J."/>
        </authorList>
    </citation>
    <scope>NUCLEOTIDE SEQUENCE [LARGE SCALE GENOMIC DNA]</scope>
    <source>
        <strain evidence="1 2">MEBiC13590</strain>
    </source>
</reference>
<name>A0A6N1VDC4_9HYPH</name>
<proteinExistence type="predicted"/>
<keyword evidence="2" id="KW-1185">Reference proteome</keyword>
<dbReference type="KEGG" id="orm:HTY61_09780"/>
<dbReference type="InterPro" id="IPR038512">
    <property type="entry name" value="GpU-like_sf"/>
</dbReference>
<accession>A0A6N1VDC4</accession>